<dbReference type="Pfam" id="PF10604">
    <property type="entry name" value="Polyketide_cyc2"/>
    <property type="match status" value="1"/>
</dbReference>
<keyword evidence="2" id="KW-1185">Reference proteome</keyword>
<comment type="caution">
    <text evidence="1">The sequence shown here is derived from an EMBL/GenBank/DDBJ whole genome shotgun (WGS) entry which is preliminary data.</text>
</comment>
<dbReference type="AlphaFoldDB" id="A0A6N7EK53"/>
<dbReference type="SUPFAM" id="SSF55961">
    <property type="entry name" value="Bet v1-like"/>
    <property type="match status" value="1"/>
</dbReference>
<protein>
    <submittedName>
        <fullName evidence="1">SRPBCC family protein</fullName>
    </submittedName>
</protein>
<reference evidence="1 2" key="1">
    <citation type="submission" date="2019-10" db="EMBL/GenBank/DDBJ databases">
        <title>Georgenia wutianyii sp. nov. and Georgenia yuyongxinii sp. nov. isolated from plateau pika (Ochotona curzoniae) in the Qinghai-Tibet plateau of China.</title>
        <authorList>
            <person name="Tian Z."/>
        </authorList>
    </citation>
    <scope>NUCLEOTIDE SEQUENCE [LARGE SCALE GENOMIC DNA]</scope>
    <source>
        <strain evidence="1 2">JCM 19765</strain>
    </source>
</reference>
<sequence>MRRALPVPAAAAFGLLTDLAGHHRWIPLTRTDAPPAPPRPGDLLTAVTAGVLPDRMVVTEVRAPAGDTAGVLRVRKEGPLLLGPVTIAVEPAGHDRCTVRWTEEVWLRGPLPRPLTRLLLAPTLEAMTAVALRWVARHLDERRAG</sequence>
<proteinExistence type="predicted"/>
<dbReference type="EMBL" id="WHPC01000105">
    <property type="protein sequence ID" value="MPV38732.1"/>
    <property type="molecule type" value="Genomic_DNA"/>
</dbReference>
<dbReference type="OrthoDB" id="4823586at2"/>
<gene>
    <name evidence="1" type="ORF">GB881_17085</name>
</gene>
<dbReference type="Gene3D" id="3.30.530.20">
    <property type="match status" value="1"/>
</dbReference>
<evidence type="ECO:0000313" key="1">
    <source>
        <dbReference type="EMBL" id="MPV38732.1"/>
    </source>
</evidence>
<evidence type="ECO:0000313" key="2">
    <source>
        <dbReference type="Proteomes" id="UP000437709"/>
    </source>
</evidence>
<dbReference type="RefSeq" id="WP_152193344.1">
    <property type="nucleotide sequence ID" value="NZ_VUKD01000001.1"/>
</dbReference>
<accession>A0A6N7EK53</accession>
<dbReference type="InterPro" id="IPR023393">
    <property type="entry name" value="START-like_dom_sf"/>
</dbReference>
<organism evidence="1 2">
    <name type="scientific">Georgenia subflava</name>
    <dbReference type="NCBI Taxonomy" id="1622177"/>
    <lineage>
        <taxon>Bacteria</taxon>
        <taxon>Bacillati</taxon>
        <taxon>Actinomycetota</taxon>
        <taxon>Actinomycetes</taxon>
        <taxon>Micrococcales</taxon>
        <taxon>Bogoriellaceae</taxon>
        <taxon>Georgenia</taxon>
    </lineage>
</organism>
<name>A0A6N7EK53_9MICO</name>
<dbReference type="InterPro" id="IPR019587">
    <property type="entry name" value="Polyketide_cyclase/dehydratase"/>
</dbReference>
<dbReference type="Proteomes" id="UP000437709">
    <property type="component" value="Unassembled WGS sequence"/>
</dbReference>